<feature type="region of interest" description="Disordered" evidence="1">
    <location>
        <begin position="1"/>
        <end position="82"/>
    </location>
</feature>
<reference evidence="3 4" key="1">
    <citation type="journal article" date="2014" name="Curr. Biol.">
        <title>The genome of the clonal raider ant Cerapachys biroi.</title>
        <authorList>
            <person name="Oxley P.R."/>
            <person name="Ji L."/>
            <person name="Fetter-Pruneda I."/>
            <person name="McKenzie S.K."/>
            <person name="Li C."/>
            <person name="Hu H."/>
            <person name="Zhang G."/>
            <person name="Kronauer D.J."/>
        </authorList>
    </citation>
    <scope>NUCLEOTIDE SEQUENCE [LARGE SCALE GENOMIC DNA]</scope>
</reference>
<feature type="region of interest" description="Disordered" evidence="1">
    <location>
        <begin position="358"/>
        <end position="402"/>
    </location>
</feature>
<dbReference type="Proteomes" id="UP000053097">
    <property type="component" value="Unassembled WGS sequence"/>
</dbReference>
<evidence type="ECO:0000256" key="2">
    <source>
        <dbReference type="SAM" id="Phobius"/>
    </source>
</evidence>
<feature type="transmembrane region" description="Helical" evidence="2">
    <location>
        <begin position="91"/>
        <end position="115"/>
    </location>
</feature>
<protein>
    <recommendedName>
        <fullName evidence="5">Transmembrane protein</fullName>
    </recommendedName>
</protein>
<evidence type="ECO:0000313" key="4">
    <source>
        <dbReference type="Proteomes" id="UP000053097"/>
    </source>
</evidence>
<keyword evidence="2" id="KW-0472">Membrane</keyword>
<feature type="transmembrane region" description="Helical" evidence="2">
    <location>
        <begin position="127"/>
        <end position="147"/>
    </location>
</feature>
<keyword evidence="2" id="KW-1133">Transmembrane helix</keyword>
<gene>
    <name evidence="3" type="ORF">X777_03079</name>
</gene>
<evidence type="ECO:0008006" key="5">
    <source>
        <dbReference type="Google" id="ProtNLM"/>
    </source>
</evidence>
<keyword evidence="4" id="KW-1185">Reference proteome</keyword>
<feature type="compositionally biased region" description="Basic and acidic residues" evidence="1">
    <location>
        <begin position="32"/>
        <end position="48"/>
    </location>
</feature>
<organism evidence="3 4">
    <name type="scientific">Ooceraea biroi</name>
    <name type="common">Clonal raider ant</name>
    <name type="synonym">Cerapachys biroi</name>
    <dbReference type="NCBI Taxonomy" id="2015173"/>
    <lineage>
        <taxon>Eukaryota</taxon>
        <taxon>Metazoa</taxon>
        <taxon>Ecdysozoa</taxon>
        <taxon>Arthropoda</taxon>
        <taxon>Hexapoda</taxon>
        <taxon>Insecta</taxon>
        <taxon>Pterygota</taxon>
        <taxon>Neoptera</taxon>
        <taxon>Endopterygota</taxon>
        <taxon>Hymenoptera</taxon>
        <taxon>Apocrita</taxon>
        <taxon>Aculeata</taxon>
        <taxon>Formicoidea</taxon>
        <taxon>Formicidae</taxon>
        <taxon>Dorylinae</taxon>
        <taxon>Ooceraea</taxon>
    </lineage>
</organism>
<feature type="region of interest" description="Disordered" evidence="1">
    <location>
        <begin position="414"/>
        <end position="438"/>
    </location>
</feature>
<feature type="compositionally biased region" description="Polar residues" evidence="1">
    <location>
        <begin position="12"/>
        <end position="31"/>
    </location>
</feature>
<evidence type="ECO:0000256" key="1">
    <source>
        <dbReference type="SAM" id="MobiDB-lite"/>
    </source>
</evidence>
<dbReference type="OMA" id="HPMIQPP"/>
<proteinExistence type="predicted"/>
<dbReference type="STRING" id="2015173.A0A026WKE9"/>
<dbReference type="OrthoDB" id="284473at2759"/>
<evidence type="ECO:0000313" key="3">
    <source>
        <dbReference type="EMBL" id="EZA56458.1"/>
    </source>
</evidence>
<feature type="compositionally biased region" description="Basic and acidic residues" evidence="1">
    <location>
        <begin position="370"/>
        <end position="384"/>
    </location>
</feature>
<keyword evidence="2" id="KW-0812">Transmembrane</keyword>
<feature type="transmembrane region" description="Helical" evidence="2">
    <location>
        <begin position="211"/>
        <end position="230"/>
    </location>
</feature>
<feature type="compositionally biased region" description="Basic residues" evidence="1">
    <location>
        <begin position="63"/>
        <end position="74"/>
    </location>
</feature>
<accession>A0A026WKE9</accession>
<feature type="transmembrane region" description="Helical" evidence="2">
    <location>
        <begin position="159"/>
        <end position="183"/>
    </location>
</feature>
<dbReference type="AlphaFoldDB" id="A0A026WKE9"/>
<sequence>MEDSATIALDSTVRSQNSSHSKGSKDSANSESKPESCLESKHSKDVLIPDKQQQQQQQQQQRQRQRQQTLKRGKDRQDLHAASEIKDDSNLLMFTSCGQLLLGVVLVVFGVLVLVHGASLGGSGAGLWAGAGALVAGALGVVATLATSSTKTNSAFSSAHLASSLIALALSNMAAITALTAVVRDSQRTPEVSLLTLSDDDSNVVEVDGGLAGLLASIGLLVASVAELLVSGYSCLTLTPKLCGCLRANAADEVASDGHLKTRNMVHQWVIAQNHVPTKNQQPPPPPIYVVQPMPIPMHHPMIQPPYGMPPTPGKFPGGFVPAGPLPISTPTPYGAMPVLPHIPPYATRPPSQIFRAKHKRHPLADPEEPERKRQVEAKSESSKRGSPTGEDQVDLAQTYTGLDKRISEEFISIAMDPDRKSKASSHHGSEIAATKTF</sequence>
<name>A0A026WKE9_OOCBI</name>
<feature type="compositionally biased region" description="Low complexity" evidence="1">
    <location>
        <begin position="52"/>
        <end position="62"/>
    </location>
</feature>
<dbReference type="EMBL" id="KK107167">
    <property type="protein sequence ID" value="EZA56458.1"/>
    <property type="molecule type" value="Genomic_DNA"/>
</dbReference>